<evidence type="ECO:0000256" key="10">
    <source>
        <dbReference type="ARBA" id="ARBA00023157"/>
    </source>
</evidence>
<dbReference type="InterPro" id="IPR013139">
    <property type="entry name" value="Omega_atracotoxin_CS2"/>
</dbReference>
<comment type="similarity">
    <text evidence="2">Belongs to the neurotoxin 15 family. 02 (omega-actx) subfamily.</text>
</comment>
<keyword evidence="3" id="KW-0964">Secreted</keyword>
<keyword evidence="5" id="KW-0800">Toxin</keyword>
<name>A0A4Q8KC10_HADCE</name>
<reference evidence="12" key="2">
    <citation type="submission" date="2019-05" db="EMBL/GenBank/DDBJ databases">
        <title>Unravelling the molecular evolution of spider venoms.</title>
        <authorList>
            <person name="Pineda S."/>
        </authorList>
    </citation>
    <scope>NUCLEOTIDE SEQUENCE</scope>
</reference>
<dbReference type="InterPro" id="IPR012628">
    <property type="entry name" value="Toxin_23"/>
</dbReference>
<organism evidence="12">
    <name type="scientific">Hadronyche cerberea</name>
    <name type="common">Southern tree funnel-web spider</name>
    <dbReference type="NCBI Taxonomy" id="1107879"/>
    <lineage>
        <taxon>Eukaryota</taxon>
        <taxon>Metazoa</taxon>
        <taxon>Ecdysozoa</taxon>
        <taxon>Arthropoda</taxon>
        <taxon>Chelicerata</taxon>
        <taxon>Arachnida</taxon>
        <taxon>Araneae</taxon>
        <taxon>Mygalomorphae</taxon>
        <taxon>Avicularoidea</taxon>
        <taxon>Hexathelidae</taxon>
        <taxon>Hadronyche</taxon>
    </lineage>
</organism>
<dbReference type="EMBL" id="HAHJ01000698">
    <property type="protein sequence ID" value="SNX37425.1"/>
    <property type="molecule type" value="Transcribed_RNA"/>
</dbReference>
<feature type="signal peptide" evidence="11">
    <location>
        <begin position="1"/>
        <end position="22"/>
    </location>
</feature>
<keyword evidence="9" id="KW-0872">Ion channel impairing toxin</keyword>
<dbReference type="GO" id="GO:0090729">
    <property type="term" value="F:toxin activity"/>
    <property type="evidence" value="ECO:0007669"/>
    <property type="project" value="UniProtKB-KW"/>
</dbReference>
<evidence type="ECO:0000313" key="12">
    <source>
        <dbReference type="EMBL" id="SNX37425.1"/>
    </source>
</evidence>
<dbReference type="PROSITE" id="PS60017">
    <property type="entry name" value="OMEGA_ACTX_2"/>
    <property type="match status" value="1"/>
</dbReference>
<keyword evidence="4" id="KW-1218">Voltage-gated calcium channel impairing toxin</keyword>
<proteinExistence type="inferred from homology"/>
<evidence type="ECO:0000256" key="3">
    <source>
        <dbReference type="ARBA" id="ARBA00022525"/>
    </source>
</evidence>
<dbReference type="GO" id="GO:0005246">
    <property type="term" value="F:calcium channel regulator activity"/>
    <property type="evidence" value="ECO:0007669"/>
    <property type="project" value="UniProtKB-KW"/>
</dbReference>
<evidence type="ECO:0000256" key="5">
    <source>
        <dbReference type="ARBA" id="ARBA00022656"/>
    </source>
</evidence>
<dbReference type="Pfam" id="PF08093">
    <property type="entry name" value="Toxin_23"/>
    <property type="match status" value="1"/>
</dbReference>
<feature type="chain" id="PRO_5020591074" evidence="11">
    <location>
        <begin position="23"/>
        <end position="108"/>
    </location>
</feature>
<dbReference type="AlphaFoldDB" id="A0A4Q8KC10"/>
<evidence type="ECO:0000256" key="1">
    <source>
        <dbReference type="ARBA" id="ARBA00004613"/>
    </source>
</evidence>
<dbReference type="GO" id="GO:0019871">
    <property type="term" value="F:sodium channel inhibitor activity"/>
    <property type="evidence" value="ECO:0007669"/>
    <property type="project" value="InterPro"/>
</dbReference>
<evidence type="ECO:0000256" key="8">
    <source>
        <dbReference type="ARBA" id="ARBA00022854"/>
    </source>
</evidence>
<evidence type="ECO:0000256" key="2">
    <source>
        <dbReference type="ARBA" id="ARBA00009305"/>
    </source>
</evidence>
<keyword evidence="11" id="KW-0732">Signal</keyword>
<evidence type="ECO:0000256" key="4">
    <source>
        <dbReference type="ARBA" id="ARBA00022569"/>
    </source>
</evidence>
<evidence type="ECO:0000256" key="11">
    <source>
        <dbReference type="SAM" id="SignalP"/>
    </source>
</evidence>
<accession>A0A4Q8KC10</accession>
<keyword evidence="7" id="KW-0108">Calcium channel impairing toxin</keyword>
<keyword evidence="8" id="KW-0960">Knottin</keyword>
<dbReference type="Gene3D" id="4.10.40.10">
    <property type="match status" value="1"/>
</dbReference>
<dbReference type="SUPFAM" id="SSF57059">
    <property type="entry name" value="omega toxin-like"/>
    <property type="match status" value="1"/>
</dbReference>
<sequence>MKFSKISITLAVFFTQAVFVFCGIKNEDFMENGFESNALHDAIKMPINSEKPDTERLLACLFGNGRCSSNKDCCELTPVCKRGSCVSGGPGLVGGILGGSIVSWYEYL</sequence>
<protein>
    <submittedName>
        <fullName evidence="12">Omega-Hexatoxin-Hc2e_1</fullName>
    </submittedName>
</protein>
<evidence type="ECO:0000256" key="9">
    <source>
        <dbReference type="ARBA" id="ARBA00022872"/>
    </source>
</evidence>
<evidence type="ECO:0000256" key="7">
    <source>
        <dbReference type="ARBA" id="ARBA00022831"/>
    </source>
</evidence>
<dbReference type="GO" id="GO:0005576">
    <property type="term" value="C:extracellular region"/>
    <property type="evidence" value="ECO:0007669"/>
    <property type="project" value="UniProtKB-SubCell"/>
</dbReference>
<keyword evidence="10" id="KW-1015">Disulfide bond</keyword>
<keyword evidence="6" id="KW-0528">Neurotoxin</keyword>
<evidence type="ECO:0000256" key="6">
    <source>
        <dbReference type="ARBA" id="ARBA00022699"/>
    </source>
</evidence>
<reference evidence="12" key="1">
    <citation type="submission" date="2017-05" db="EMBL/GenBank/DDBJ databases">
        <authorList>
            <person name="QRISCLOUD D."/>
        </authorList>
    </citation>
    <scope>NUCLEOTIDE SEQUENCE</scope>
</reference>
<comment type="subcellular location">
    <subcellularLocation>
        <location evidence="1">Secreted</location>
    </subcellularLocation>
</comment>